<dbReference type="SUPFAM" id="SSF103107">
    <property type="entry name" value="Hypothetical protein c14orf129, hspc210"/>
    <property type="match status" value="1"/>
</dbReference>
<dbReference type="Pfam" id="PF05303">
    <property type="entry name" value="GSKIP_dom"/>
    <property type="match status" value="1"/>
</dbReference>
<dbReference type="PANTHER" id="PTHR12601">
    <property type="entry name" value="EUKARYOTIC TRANSLATION INITIATION FACTOR 3 SUBUNIT EIF-3"/>
    <property type="match status" value="1"/>
</dbReference>
<dbReference type="InterPro" id="IPR027523">
    <property type="entry name" value="CLU_prot"/>
</dbReference>
<evidence type="ECO:0000256" key="1">
    <source>
        <dbReference type="SAM" id="MobiDB-lite"/>
    </source>
</evidence>
<gene>
    <name evidence="3" type="ORF">DdX_20243</name>
</gene>
<feature type="region of interest" description="Disordered" evidence="1">
    <location>
        <begin position="1"/>
        <end position="56"/>
    </location>
</feature>
<dbReference type="GO" id="GO:0005737">
    <property type="term" value="C:cytoplasm"/>
    <property type="evidence" value="ECO:0007669"/>
    <property type="project" value="TreeGrafter"/>
</dbReference>
<name>A0AAD4MHI6_9BILA</name>
<reference evidence="3" key="1">
    <citation type="submission" date="2022-01" db="EMBL/GenBank/DDBJ databases">
        <title>Genome Sequence Resource for Two Populations of Ditylenchus destructor, the Migratory Endoparasitic Phytonematode.</title>
        <authorList>
            <person name="Zhang H."/>
            <person name="Lin R."/>
            <person name="Xie B."/>
        </authorList>
    </citation>
    <scope>NUCLEOTIDE SEQUENCE</scope>
    <source>
        <strain evidence="3">BazhouSP</strain>
    </source>
</reference>
<feature type="domain" description="GSKIP" evidence="2">
    <location>
        <begin position="67"/>
        <end position="141"/>
    </location>
</feature>
<dbReference type="EMBL" id="JAKKPZ010000537">
    <property type="protein sequence ID" value="KAI1694214.1"/>
    <property type="molecule type" value="Genomic_DNA"/>
</dbReference>
<proteinExistence type="predicted"/>
<evidence type="ECO:0000313" key="3">
    <source>
        <dbReference type="EMBL" id="KAI1694214.1"/>
    </source>
</evidence>
<accession>A0AAD4MHI6</accession>
<organism evidence="3 4">
    <name type="scientific">Ditylenchus destructor</name>
    <dbReference type="NCBI Taxonomy" id="166010"/>
    <lineage>
        <taxon>Eukaryota</taxon>
        <taxon>Metazoa</taxon>
        <taxon>Ecdysozoa</taxon>
        <taxon>Nematoda</taxon>
        <taxon>Chromadorea</taxon>
        <taxon>Rhabditida</taxon>
        <taxon>Tylenchina</taxon>
        <taxon>Tylenchomorpha</taxon>
        <taxon>Sphaerularioidea</taxon>
        <taxon>Anguinidae</taxon>
        <taxon>Anguininae</taxon>
        <taxon>Ditylenchus</taxon>
    </lineage>
</organism>
<evidence type="ECO:0000259" key="2">
    <source>
        <dbReference type="Pfam" id="PF05303"/>
    </source>
</evidence>
<comment type="caution">
    <text evidence="3">The sequence shown here is derived from an EMBL/GenBank/DDBJ whole genome shotgun (WGS) entry which is preliminary data.</text>
</comment>
<dbReference type="AlphaFoldDB" id="A0AAD4MHI6"/>
<dbReference type="GO" id="GO:0003729">
    <property type="term" value="F:mRNA binding"/>
    <property type="evidence" value="ECO:0007669"/>
    <property type="project" value="TreeGrafter"/>
</dbReference>
<dbReference type="GO" id="GO:0048312">
    <property type="term" value="P:intracellular distribution of mitochondria"/>
    <property type="evidence" value="ECO:0007669"/>
    <property type="project" value="TreeGrafter"/>
</dbReference>
<keyword evidence="4" id="KW-1185">Reference proteome</keyword>
<dbReference type="PANTHER" id="PTHR12601:SF6">
    <property type="entry name" value="CLUSTERED MITOCHONDRIA PROTEIN HOMOLOG"/>
    <property type="match status" value="1"/>
</dbReference>
<dbReference type="Gene3D" id="3.30.2280.10">
    <property type="entry name" value="Hypothetical protein (hspc210)"/>
    <property type="match status" value="1"/>
</dbReference>
<dbReference type="Proteomes" id="UP001201812">
    <property type="component" value="Unassembled WGS sequence"/>
</dbReference>
<protein>
    <submittedName>
        <fullName evidence="3">Clustered mitochondria protein like protein</fullName>
    </submittedName>
</protein>
<dbReference type="InterPro" id="IPR023231">
    <property type="entry name" value="GSKIP_dom_sf"/>
</dbReference>
<sequence length="430" mass="48633">MESESGKELSEQELVGPSGKQIEAPDTAIHDDSGHESNMSTPDAPSTPHEGERSITPGIFNEYLRGDILYLVVETMEERRFHITCCSRGFYVNSTTDAAFNPEPSTAYHRGGVFHSLFDLLSELSPQFRQVFPQLLKARAEKHVYERLPKPCQTYSWIAPSLEASSTNMGITPHYWSMLCSGISLLVNNSGIIASEEQDKLWHLRLANNQCIIIIRAGEFKNDAEEQEAKRKVCASKNSEAARVALEEVIREGRAVFPPLPRMFIIIYVDNEALKAVRLKWDRIKTIPGTETMRSRELKMNKLLVIGGPMSDDLHDQMKEKVLRPQILPATDIHERFLNALKFSQQNHKCTGGFARLVSLEYVDGDVQKYEGLTPLLSDNEKTLFYSKHYVAWHDPETGEQTCTPKMKGDPNGKTFQYTDLLSNLAERIV</sequence>
<dbReference type="InterPro" id="IPR007967">
    <property type="entry name" value="GSKIP_dom"/>
</dbReference>
<feature type="compositionally biased region" description="Basic and acidic residues" evidence="1">
    <location>
        <begin position="1"/>
        <end position="10"/>
    </location>
</feature>
<evidence type="ECO:0000313" key="4">
    <source>
        <dbReference type="Proteomes" id="UP001201812"/>
    </source>
</evidence>